<sequence length="355" mass="39799">MHETDIKQIDVKTTSPYSVFVGECMLDFIKERIKGKKNLILTDSNVFSFHEKYLNNISKDIFVLKAGEESKNYRELLRIYDFLIDRGADRYSRLVCVGGGVVGDIGGFAASTYMRGIGLVHVPTSLLAMVDSSIGGKTAINYGNLKNIIGSFYQPEAVFVDVSFLKTLPDREYISAFAEIVKYGIIRDKELFEFLGANIKAIRDRNDKVIRLLIEKSIKNKVEVVEADEKEKGLRTILNFGHTFAHAIESLTEYKVYLHGEAVAIGMIMALGLSKRLELIDDSLINQVRSLLEGMGLPYRLDMDIKAEEAYEIMLKDKKNKESALRFILTRGVGNSIISSGIAKEVIMDAINEGK</sequence>
<dbReference type="OrthoDB" id="9806583at2"/>
<dbReference type="GO" id="GO:0003856">
    <property type="term" value="F:3-dehydroquinate synthase activity"/>
    <property type="evidence" value="ECO:0007669"/>
    <property type="project" value="UniProtKB-UniRule"/>
</dbReference>
<dbReference type="FunCoup" id="F2LXL8">
    <property type="interactions" value="440"/>
</dbReference>
<dbReference type="GO" id="GO:0009073">
    <property type="term" value="P:aromatic amino acid family biosynthetic process"/>
    <property type="evidence" value="ECO:0007669"/>
    <property type="project" value="UniProtKB-KW"/>
</dbReference>
<feature type="binding site" evidence="19">
    <location>
        <position position="259"/>
    </location>
    <ligand>
        <name>Zn(2+)</name>
        <dbReference type="ChEBI" id="CHEBI:29105"/>
    </ligand>
</feature>
<evidence type="ECO:0000256" key="5">
    <source>
        <dbReference type="ARBA" id="ARBA00004496"/>
    </source>
</evidence>
<dbReference type="PIRSF" id="PIRSF001455">
    <property type="entry name" value="DHQ_synth"/>
    <property type="match status" value="1"/>
</dbReference>
<feature type="binding site" evidence="19">
    <location>
        <begin position="124"/>
        <end position="125"/>
    </location>
    <ligand>
        <name>NAD(+)</name>
        <dbReference type="ChEBI" id="CHEBI:57540"/>
    </ligand>
</feature>
<comment type="cofactor">
    <cofactor evidence="3">
        <name>Zn(2+)</name>
        <dbReference type="ChEBI" id="CHEBI:29105"/>
    </cofactor>
</comment>
<feature type="binding site" evidence="19">
    <location>
        <begin position="100"/>
        <end position="104"/>
    </location>
    <ligand>
        <name>NAD(+)</name>
        <dbReference type="ChEBI" id="CHEBI:57540"/>
    </ligand>
</feature>
<evidence type="ECO:0000256" key="2">
    <source>
        <dbReference type="ARBA" id="ARBA00001911"/>
    </source>
</evidence>
<evidence type="ECO:0000256" key="1">
    <source>
        <dbReference type="ARBA" id="ARBA00001393"/>
    </source>
</evidence>
<feature type="binding site" evidence="19">
    <location>
        <begin position="164"/>
        <end position="167"/>
    </location>
    <ligand>
        <name>NAD(+)</name>
        <dbReference type="ChEBI" id="CHEBI:57540"/>
    </ligand>
</feature>
<feature type="domain" description="3-dehydroquinate synthase C-terminal" evidence="21">
    <location>
        <begin position="177"/>
        <end position="320"/>
    </location>
</feature>
<comment type="pathway">
    <text evidence="6 19">Metabolic intermediate biosynthesis; chorismate biosynthesis; chorismate from D-erythrose 4-phosphate and phosphoenolpyruvate: step 2/7.</text>
</comment>
<comment type="subcellular location">
    <subcellularLocation>
        <location evidence="5 19">Cytoplasm</location>
    </subcellularLocation>
</comment>
<keyword evidence="13 19" id="KW-0547">Nucleotide-binding</keyword>
<dbReference type="KEGG" id="hmr:Hipma_0227"/>
<dbReference type="CDD" id="cd08195">
    <property type="entry name" value="DHQS"/>
    <property type="match status" value="1"/>
</dbReference>
<dbReference type="HAMAP" id="MF_00110">
    <property type="entry name" value="DHQ_synthase"/>
    <property type="match status" value="1"/>
</dbReference>
<evidence type="ECO:0000256" key="11">
    <source>
        <dbReference type="ARBA" id="ARBA00022605"/>
    </source>
</evidence>
<dbReference type="AlphaFoldDB" id="F2LXL8"/>
<dbReference type="HOGENOM" id="CLU_001201_0_1_7"/>
<dbReference type="GO" id="GO:0009423">
    <property type="term" value="P:chorismate biosynthetic process"/>
    <property type="evidence" value="ECO:0007669"/>
    <property type="project" value="UniProtKB-UniRule"/>
</dbReference>
<dbReference type="InterPro" id="IPR030963">
    <property type="entry name" value="DHQ_synth_fam"/>
</dbReference>
<evidence type="ECO:0000259" key="21">
    <source>
        <dbReference type="Pfam" id="PF24621"/>
    </source>
</evidence>
<dbReference type="EC" id="4.2.3.4" evidence="8 19"/>
<comment type="cofactor">
    <cofactor evidence="2 19">
        <name>NAD(+)</name>
        <dbReference type="ChEBI" id="CHEBI:57540"/>
    </cofactor>
</comment>
<evidence type="ECO:0000256" key="17">
    <source>
        <dbReference type="ARBA" id="ARBA00023239"/>
    </source>
</evidence>
<evidence type="ECO:0000256" key="13">
    <source>
        <dbReference type="ARBA" id="ARBA00022741"/>
    </source>
</evidence>
<keyword evidence="23" id="KW-1185">Reference proteome</keyword>
<dbReference type="PANTHER" id="PTHR43622:SF7">
    <property type="entry name" value="3-DEHYDROQUINATE SYNTHASE, CHLOROPLASTIC"/>
    <property type="match status" value="1"/>
</dbReference>
<keyword evidence="18 19" id="KW-0170">Cobalt</keyword>
<dbReference type="RefSeq" id="WP_013681248.1">
    <property type="nucleotide sequence ID" value="NC_015318.1"/>
</dbReference>
<evidence type="ECO:0000256" key="9">
    <source>
        <dbReference type="ARBA" id="ARBA00017684"/>
    </source>
</evidence>
<dbReference type="Pfam" id="PF24621">
    <property type="entry name" value="DHQS_C"/>
    <property type="match status" value="1"/>
</dbReference>
<keyword evidence="14 19" id="KW-0862">Zinc</keyword>
<keyword evidence="12 19" id="KW-0479">Metal-binding</keyword>
<dbReference type="eggNOG" id="COG0337">
    <property type="taxonomic scope" value="Bacteria"/>
</dbReference>
<accession>F2LXL8</accession>
<keyword evidence="16 19" id="KW-0057">Aromatic amino acid biosynthesis</keyword>
<dbReference type="GO" id="GO:0005737">
    <property type="term" value="C:cytoplasm"/>
    <property type="evidence" value="ECO:0007669"/>
    <property type="project" value="UniProtKB-SubCell"/>
</dbReference>
<feature type="domain" description="3-dehydroquinate synthase N-terminal" evidence="20">
    <location>
        <begin position="62"/>
        <end position="174"/>
    </location>
</feature>
<evidence type="ECO:0000256" key="3">
    <source>
        <dbReference type="ARBA" id="ARBA00001947"/>
    </source>
</evidence>
<reference evidence="23" key="2">
    <citation type="submission" date="2011-03" db="EMBL/GenBank/DDBJ databases">
        <title>The complete genome of Hippea maritima DSM 10411.</title>
        <authorList>
            <consortium name="US DOE Joint Genome Institute (JGI-PGF)"/>
            <person name="Lucas S."/>
            <person name="Copeland A."/>
            <person name="Lapidus A."/>
            <person name="Bruce D."/>
            <person name="Goodwin L."/>
            <person name="Pitluck S."/>
            <person name="Peters L."/>
            <person name="Kyrpides N."/>
            <person name="Mavromatis K."/>
            <person name="Pagani I."/>
            <person name="Ivanova N."/>
            <person name="Mikhailova N."/>
            <person name="Lu M."/>
            <person name="Detter J.C."/>
            <person name="Tapia R."/>
            <person name="Han C."/>
            <person name="Land M."/>
            <person name="Hauser L."/>
            <person name="Markowitz V."/>
            <person name="Cheng J.-F."/>
            <person name="Hugenholtz P."/>
            <person name="Woyke T."/>
            <person name="Wu D."/>
            <person name="Spring S."/>
            <person name="Schroeder M."/>
            <person name="Brambilla E."/>
            <person name="Klenk H.-P."/>
            <person name="Eisen J.A."/>
        </authorList>
    </citation>
    <scope>NUCLEOTIDE SEQUENCE [LARGE SCALE GENOMIC DNA]</scope>
    <source>
        <strain evidence="23">ATCC 700847 / DSM 10411 / MH2</strain>
    </source>
</reference>
<dbReference type="EMBL" id="CP002606">
    <property type="protein sequence ID" value="AEA33204.1"/>
    <property type="molecule type" value="Genomic_DNA"/>
</dbReference>
<gene>
    <name evidence="19" type="primary">aroB</name>
    <name evidence="22" type="ordered locus">Hipma_0227</name>
</gene>
<feature type="binding site" evidence="19">
    <location>
        <position position="137"/>
    </location>
    <ligand>
        <name>NAD(+)</name>
        <dbReference type="ChEBI" id="CHEBI:57540"/>
    </ligand>
</feature>
<dbReference type="Proteomes" id="UP000008139">
    <property type="component" value="Chromosome"/>
</dbReference>
<evidence type="ECO:0000256" key="7">
    <source>
        <dbReference type="ARBA" id="ARBA00005412"/>
    </source>
</evidence>
<comment type="similarity">
    <text evidence="7 19">Belongs to the sugar phosphate cyclases superfamily. Dehydroquinate synthase family.</text>
</comment>
<keyword evidence="11 19" id="KW-0028">Amino-acid biosynthesis</keyword>
<evidence type="ECO:0000256" key="19">
    <source>
        <dbReference type="HAMAP-Rule" id="MF_00110"/>
    </source>
</evidence>
<reference evidence="22 23" key="1">
    <citation type="journal article" date="2011" name="Stand. Genomic Sci.">
        <title>Complete genome sequence of the thermophilic sulfur-reducer Hippea maritima type strain (MH(2)).</title>
        <authorList>
            <person name="Huntemann M."/>
            <person name="Lu M."/>
            <person name="Nolan M."/>
            <person name="Lapidus A."/>
            <person name="Lucas S."/>
            <person name="Hammon N."/>
            <person name="Deshpande S."/>
            <person name="Cheng J.F."/>
            <person name="Tapia R."/>
            <person name="Han C."/>
            <person name="Goodwin L."/>
            <person name="Pitluck S."/>
            <person name="Liolios K."/>
            <person name="Pagani I."/>
            <person name="Ivanova N."/>
            <person name="Ovchinikova G."/>
            <person name="Pati A."/>
            <person name="Chen A."/>
            <person name="Palaniappan K."/>
            <person name="Land M."/>
            <person name="Hauser L."/>
            <person name="Jeffries C.D."/>
            <person name="Detter J.C."/>
            <person name="Brambilla E.M."/>
            <person name="Rohde M."/>
            <person name="Spring S."/>
            <person name="Goker M."/>
            <person name="Woyke T."/>
            <person name="Bristow J."/>
            <person name="Eisen J.A."/>
            <person name="Markowitz V."/>
            <person name="Hugenholtz P."/>
            <person name="Kyrpides N.C."/>
            <person name="Klenk H.P."/>
            <person name="Mavromatis K."/>
        </authorList>
    </citation>
    <scope>NUCLEOTIDE SEQUENCE [LARGE SCALE GENOMIC DNA]</scope>
    <source>
        <strain evidence="23">ATCC 700847 / DSM 10411 / MH2</strain>
    </source>
</reference>
<feature type="binding site" evidence="19">
    <location>
        <position position="242"/>
    </location>
    <ligand>
        <name>Zn(2+)</name>
        <dbReference type="ChEBI" id="CHEBI:29105"/>
    </ligand>
</feature>
<evidence type="ECO:0000256" key="16">
    <source>
        <dbReference type="ARBA" id="ARBA00023141"/>
    </source>
</evidence>
<comment type="caution">
    <text evidence="19">Lacks conserved residue(s) required for the propagation of feature annotation.</text>
</comment>
<dbReference type="STRING" id="760142.Hipma_0227"/>
<dbReference type="InterPro" id="IPR016037">
    <property type="entry name" value="DHQ_synth_AroB"/>
</dbReference>
<organism evidence="22 23">
    <name type="scientific">Hippea maritima (strain ATCC 700847 / DSM 10411 / MH2)</name>
    <dbReference type="NCBI Taxonomy" id="760142"/>
    <lineage>
        <taxon>Bacteria</taxon>
        <taxon>Pseudomonadati</taxon>
        <taxon>Campylobacterota</taxon>
        <taxon>Desulfurellia</taxon>
        <taxon>Desulfurellales</taxon>
        <taxon>Hippeaceae</taxon>
        <taxon>Hippea</taxon>
    </lineage>
</organism>
<evidence type="ECO:0000256" key="6">
    <source>
        <dbReference type="ARBA" id="ARBA00004661"/>
    </source>
</evidence>
<dbReference type="FunFam" id="3.40.50.1970:FF:000007">
    <property type="entry name" value="Pentafunctional AROM polypeptide"/>
    <property type="match status" value="1"/>
</dbReference>
<evidence type="ECO:0000256" key="8">
    <source>
        <dbReference type="ARBA" id="ARBA00013031"/>
    </source>
</evidence>
<comment type="function">
    <text evidence="4 19">Catalyzes the conversion of 3-deoxy-D-arabino-heptulosonate 7-phosphate (DAHP) to dehydroquinate (DHQ).</text>
</comment>
<comment type="cofactor">
    <cofactor evidence="19">
        <name>Co(2+)</name>
        <dbReference type="ChEBI" id="CHEBI:48828"/>
    </cofactor>
    <cofactor evidence="19">
        <name>Zn(2+)</name>
        <dbReference type="ChEBI" id="CHEBI:29105"/>
    </cofactor>
    <text evidence="19">Binds 1 divalent metal cation per subunit. Can use either Co(2+) or Zn(2+).</text>
</comment>
<dbReference type="Pfam" id="PF01761">
    <property type="entry name" value="DHQ_synthase"/>
    <property type="match status" value="1"/>
</dbReference>
<dbReference type="InterPro" id="IPR050071">
    <property type="entry name" value="Dehydroquinate_synthase"/>
</dbReference>
<dbReference type="PANTHER" id="PTHR43622">
    <property type="entry name" value="3-DEHYDROQUINATE SYNTHASE"/>
    <property type="match status" value="1"/>
</dbReference>
<dbReference type="Gene3D" id="3.40.50.1970">
    <property type="match status" value="1"/>
</dbReference>
<keyword evidence="10 19" id="KW-0963">Cytoplasm</keyword>
<evidence type="ECO:0000259" key="20">
    <source>
        <dbReference type="Pfam" id="PF01761"/>
    </source>
</evidence>
<dbReference type="InParanoid" id="F2LXL8"/>
<evidence type="ECO:0000313" key="22">
    <source>
        <dbReference type="EMBL" id="AEA33204.1"/>
    </source>
</evidence>
<dbReference type="UniPathway" id="UPA00053">
    <property type="reaction ID" value="UER00085"/>
</dbReference>
<keyword evidence="17 19" id="KW-0456">Lyase</keyword>
<dbReference type="NCBIfam" id="TIGR01357">
    <property type="entry name" value="aroB"/>
    <property type="match status" value="1"/>
</dbReference>
<evidence type="ECO:0000256" key="15">
    <source>
        <dbReference type="ARBA" id="ARBA00023027"/>
    </source>
</evidence>
<keyword evidence="15 19" id="KW-0520">NAD</keyword>
<evidence type="ECO:0000313" key="23">
    <source>
        <dbReference type="Proteomes" id="UP000008139"/>
    </source>
</evidence>
<name>F2LXL8_HIPMA</name>
<dbReference type="SUPFAM" id="SSF56796">
    <property type="entry name" value="Dehydroquinate synthase-like"/>
    <property type="match status" value="1"/>
</dbReference>
<evidence type="ECO:0000256" key="18">
    <source>
        <dbReference type="ARBA" id="ARBA00023285"/>
    </source>
</evidence>
<dbReference type="Gene3D" id="1.20.1090.10">
    <property type="entry name" value="Dehydroquinate synthase-like - alpha domain"/>
    <property type="match status" value="1"/>
</dbReference>
<protein>
    <recommendedName>
        <fullName evidence="9 19">3-dehydroquinate synthase</fullName>
        <shortName evidence="19">DHQS</shortName>
        <ecNumber evidence="8 19">4.2.3.4</ecNumber>
    </recommendedName>
</protein>
<dbReference type="InterPro" id="IPR056179">
    <property type="entry name" value="DHQS_C"/>
</dbReference>
<evidence type="ECO:0000256" key="4">
    <source>
        <dbReference type="ARBA" id="ARBA00003485"/>
    </source>
</evidence>
<feature type="binding site" evidence="19">
    <location>
        <position position="179"/>
    </location>
    <ligand>
        <name>Zn(2+)</name>
        <dbReference type="ChEBI" id="CHEBI:29105"/>
    </ligand>
</feature>
<dbReference type="GO" id="GO:0046872">
    <property type="term" value="F:metal ion binding"/>
    <property type="evidence" value="ECO:0007669"/>
    <property type="project" value="UniProtKB-KW"/>
</dbReference>
<evidence type="ECO:0000256" key="10">
    <source>
        <dbReference type="ARBA" id="ARBA00022490"/>
    </source>
</evidence>
<proteinExistence type="inferred from homology"/>
<dbReference type="GO" id="GO:0008652">
    <property type="term" value="P:amino acid biosynthetic process"/>
    <property type="evidence" value="ECO:0007669"/>
    <property type="project" value="UniProtKB-KW"/>
</dbReference>
<evidence type="ECO:0000256" key="14">
    <source>
        <dbReference type="ARBA" id="ARBA00022833"/>
    </source>
</evidence>
<comment type="catalytic activity">
    <reaction evidence="1 19">
        <text>7-phospho-2-dehydro-3-deoxy-D-arabino-heptonate = 3-dehydroquinate + phosphate</text>
        <dbReference type="Rhea" id="RHEA:21968"/>
        <dbReference type="ChEBI" id="CHEBI:32364"/>
        <dbReference type="ChEBI" id="CHEBI:43474"/>
        <dbReference type="ChEBI" id="CHEBI:58394"/>
        <dbReference type="EC" id="4.2.3.4"/>
    </reaction>
</comment>
<dbReference type="InterPro" id="IPR030960">
    <property type="entry name" value="DHQS/DOIS_N"/>
</dbReference>
<evidence type="ECO:0000256" key="12">
    <source>
        <dbReference type="ARBA" id="ARBA00022723"/>
    </source>
</evidence>
<feature type="binding site" evidence="19">
    <location>
        <position position="146"/>
    </location>
    <ligand>
        <name>NAD(+)</name>
        <dbReference type="ChEBI" id="CHEBI:57540"/>
    </ligand>
</feature>
<dbReference type="GO" id="GO:0000166">
    <property type="term" value="F:nucleotide binding"/>
    <property type="evidence" value="ECO:0007669"/>
    <property type="project" value="UniProtKB-KW"/>
</dbReference>